<gene>
    <name evidence="3" type="ORF">LH706_02255</name>
    <name evidence="2" type="ORF">RUN215_v1_1650002</name>
</gene>
<dbReference type="Gene3D" id="1.20.120.1620">
    <property type="match status" value="1"/>
</dbReference>
<evidence type="ECO:0000256" key="1">
    <source>
        <dbReference type="SAM" id="SignalP"/>
    </source>
</evidence>
<proteinExistence type="predicted"/>
<dbReference type="InterPro" id="IPR038314">
    <property type="entry name" value="T6SS_sf"/>
</dbReference>
<accession>A0A0S4X2A8</accession>
<dbReference type="InterPro" id="IPR032032">
    <property type="entry name" value="Tai4"/>
</dbReference>
<organism evidence="2">
    <name type="scientific">Ralstonia solanacearum</name>
    <name type="common">Pseudomonas solanacearum</name>
    <dbReference type="NCBI Taxonomy" id="305"/>
    <lineage>
        <taxon>Bacteria</taxon>
        <taxon>Pseudomonadati</taxon>
        <taxon>Pseudomonadota</taxon>
        <taxon>Betaproteobacteria</taxon>
        <taxon>Burkholderiales</taxon>
        <taxon>Burkholderiaceae</taxon>
        <taxon>Ralstonia</taxon>
        <taxon>Ralstonia solanacearum species complex</taxon>
    </lineage>
</organism>
<dbReference type="EMBL" id="LN899820">
    <property type="protein sequence ID" value="CUV58008.1"/>
    <property type="molecule type" value="Genomic_DNA"/>
</dbReference>
<protein>
    <submittedName>
        <fullName evidence="3">Type VI secretion system amidase immunity protein Tai4</fullName>
    </submittedName>
</protein>
<evidence type="ECO:0000313" key="3">
    <source>
        <dbReference type="EMBL" id="UZF15308.1"/>
    </source>
</evidence>
<dbReference type="EMBL" id="CP085043">
    <property type="protein sequence ID" value="UZF15308.1"/>
    <property type="molecule type" value="Genomic_DNA"/>
</dbReference>
<feature type="signal peptide" evidence="1">
    <location>
        <begin position="1"/>
        <end position="21"/>
    </location>
</feature>
<name>A0A0S4X2A8_RALSL</name>
<dbReference type="AlphaFoldDB" id="A0A0S4X2A8"/>
<keyword evidence="1" id="KW-0732">Signal</keyword>
<feature type="chain" id="PRO_5006629493" evidence="1">
    <location>
        <begin position="22"/>
        <end position="140"/>
    </location>
</feature>
<reference evidence="2" key="1">
    <citation type="submission" date="2015-10" db="EMBL/GenBank/DDBJ databases">
        <authorList>
            <person name="Gilbert D.G."/>
        </authorList>
    </citation>
    <scope>NUCLEOTIDE SEQUENCE</scope>
    <source>
        <strain evidence="2">Phyl III-seqv23</strain>
    </source>
</reference>
<sequence length="140" mass="15597">MMGARACLFVAALCSSLTAVAADSITAIRRTNAENYKDRALAACLSAAYPGSEAGADSDATKSVFLEWTYYDEDRGNRATDQLVERYLRRDYRNPTQGYAGAQFKLLKCLDLYHSPELDAQVRQFVPHPNWVGDKPPKQK</sequence>
<evidence type="ECO:0000313" key="2">
    <source>
        <dbReference type="EMBL" id="CUV58008.1"/>
    </source>
</evidence>
<dbReference type="Pfam" id="PF16695">
    <property type="entry name" value="Tai4"/>
    <property type="match status" value="1"/>
</dbReference>
<reference evidence="3" key="2">
    <citation type="submission" date="2021-10" db="EMBL/GenBank/DDBJ databases">
        <title>Complete genome sequences of five Ralstonia solancearum strains isolated from sunflower.</title>
        <authorList>
            <person name="She X."/>
            <person name="He Z."/>
        </authorList>
    </citation>
    <scope>NUCLEOTIDE SEQUENCE</scope>
    <source>
        <strain evidence="3">RS638</strain>
    </source>
</reference>